<dbReference type="GO" id="GO:0043161">
    <property type="term" value="P:proteasome-mediated ubiquitin-dependent protein catabolic process"/>
    <property type="evidence" value="ECO:0007669"/>
    <property type="project" value="TreeGrafter"/>
</dbReference>
<sequence>MICFLFELRLVLICWKAQNIDLVRQNPQLIRRQLIIFYCRFYVGVIIIYSFHEVILENDVLLVLVNGLLWIPQIIKTFRERTRIGPDTYFIVVLSCSHIFYPLYIRGCPQNLFDREPNYTTSAILVAVVAIQAAIVRMQQIRNPRFFIPKKWRRNLNTYNYFYEFPKNQEGVDQERQEIQEEEDCIICMNSLRFEIVQQTGEIQLTQQASNQRKAKCYMKTPCNHKYHVQCLKKWMEVRLECPACRQQLPILEDDD</sequence>
<keyword evidence="9 14" id="KW-0863">Zinc-finger</keyword>
<evidence type="ECO:0000256" key="15">
    <source>
        <dbReference type="SAM" id="Phobius"/>
    </source>
</evidence>
<evidence type="ECO:0000256" key="6">
    <source>
        <dbReference type="ARBA" id="ARBA00022692"/>
    </source>
</evidence>
<dbReference type="Pfam" id="PF11145">
    <property type="entry name" value="DUF2921"/>
    <property type="match status" value="1"/>
</dbReference>
<evidence type="ECO:0000256" key="4">
    <source>
        <dbReference type="ARBA" id="ARBA00012483"/>
    </source>
</evidence>
<comment type="subcellular location">
    <subcellularLocation>
        <location evidence="2">Endomembrane system</location>
        <topology evidence="2">Multi-pass membrane protein</topology>
    </subcellularLocation>
</comment>
<keyword evidence="8" id="KW-0732">Signal</keyword>
<dbReference type="InterPro" id="IPR024766">
    <property type="entry name" value="Znf_RING_H2"/>
</dbReference>
<gene>
    <name evidence="17" type="ORF">FGO68_gene14296</name>
</gene>
<dbReference type="Pfam" id="PF12678">
    <property type="entry name" value="zf-rbx1"/>
    <property type="match status" value="1"/>
</dbReference>
<name>A0A8J8NWU3_HALGN</name>
<organism evidence="17 18">
    <name type="scientific">Halteria grandinella</name>
    <dbReference type="NCBI Taxonomy" id="5974"/>
    <lineage>
        <taxon>Eukaryota</taxon>
        <taxon>Sar</taxon>
        <taxon>Alveolata</taxon>
        <taxon>Ciliophora</taxon>
        <taxon>Intramacronucleata</taxon>
        <taxon>Spirotrichea</taxon>
        <taxon>Stichotrichia</taxon>
        <taxon>Sporadotrichida</taxon>
        <taxon>Halteriidae</taxon>
        <taxon>Halteria</taxon>
    </lineage>
</organism>
<dbReference type="PANTHER" id="PTHR22763">
    <property type="entry name" value="RING ZINC FINGER PROTEIN"/>
    <property type="match status" value="1"/>
</dbReference>
<evidence type="ECO:0000256" key="9">
    <source>
        <dbReference type="ARBA" id="ARBA00022771"/>
    </source>
</evidence>
<keyword evidence="10" id="KW-0833">Ubl conjugation pathway</keyword>
<dbReference type="InterPro" id="IPR013083">
    <property type="entry name" value="Znf_RING/FYVE/PHD"/>
</dbReference>
<dbReference type="PROSITE" id="PS50089">
    <property type="entry name" value="ZF_RING_2"/>
    <property type="match status" value="1"/>
</dbReference>
<dbReference type="GO" id="GO:0008270">
    <property type="term" value="F:zinc ion binding"/>
    <property type="evidence" value="ECO:0007669"/>
    <property type="project" value="UniProtKB-KW"/>
</dbReference>
<feature type="transmembrane region" description="Helical" evidence="15">
    <location>
        <begin position="117"/>
        <end position="136"/>
    </location>
</feature>
<dbReference type="AlphaFoldDB" id="A0A8J8NWU3"/>
<evidence type="ECO:0000256" key="12">
    <source>
        <dbReference type="ARBA" id="ARBA00022989"/>
    </source>
</evidence>
<dbReference type="GO" id="GO:0012505">
    <property type="term" value="C:endomembrane system"/>
    <property type="evidence" value="ECO:0007669"/>
    <property type="project" value="UniProtKB-SubCell"/>
</dbReference>
<dbReference type="Proteomes" id="UP000785679">
    <property type="component" value="Unassembled WGS sequence"/>
</dbReference>
<accession>A0A8J8NWU3</accession>
<dbReference type="InterPro" id="IPR021319">
    <property type="entry name" value="DUF2921"/>
</dbReference>
<feature type="transmembrane region" description="Helical" evidence="15">
    <location>
        <begin position="34"/>
        <end position="52"/>
    </location>
</feature>
<evidence type="ECO:0000256" key="2">
    <source>
        <dbReference type="ARBA" id="ARBA00004127"/>
    </source>
</evidence>
<evidence type="ECO:0000256" key="13">
    <source>
        <dbReference type="ARBA" id="ARBA00023136"/>
    </source>
</evidence>
<evidence type="ECO:0000256" key="14">
    <source>
        <dbReference type="PROSITE-ProRule" id="PRU00175"/>
    </source>
</evidence>
<dbReference type="GO" id="GO:0061630">
    <property type="term" value="F:ubiquitin protein ligase activity"/>
    <property type="evidence" value="ECO:0007669"/>
    <property type="project" value="UniProtKB-EC"/>
</dbReference>
<dbReference type="PANTHER" id="PTHR22763:SF162">
    <property type="entry name" value="TRANSMEMBRANE E3 UBIQUITIN-PROTEIN LIGASE 1"/>
    <property type="match status" value="1"/>
</dbReference>
<keyword evidence="6 15" id="KW-0812">Transmembrane</keyword>
<dbReference type="EC" id="2.3.2.27" evidence="4"/>
<evidence type="ECO:0000256" key="1">
    <source>
        <dbReference type="ARBA" id="ARBA00000900"/>
    </source>
</evidence>
<dbReference type="SMART" id="SM00184">
    <property type="entry name" value="RING"/>
    <property type="match status" value="1"/>
</dbReference>
<evidence type="ECO:0000256" key="5">
    <source>
        <dbReference type="ARBA" id="ARBA00022679"/>
    </source>
</evidence>
<dbReference type="InterPro" id="IPR050731">
    <property type="entry name" value="HRD1_E3_ubiq-ligases"/>
</dbReference>
<comment type="caution">
    <text evidence="17">The sequence shown here is derived from an EMBL/GenBank/DDBJ whole genome shotgun (WGS) entry which is preliminary data.</text>
</comment>
<keyword evidence="5" id="KW-0808">Transferase</keyword>
<dbReference type="OrthoDB" id="288306at2759"/>
<reference evidence="17" key="1">
    <citation type="submission" date="2019-06" db="EMBL/GenBank/DDBJ databases">
        <authorList>
            <person name="Zheng W."/>
        </authorList>
    </citation>
    <scope>NUCLEOTIDE SEQUENCE</scope>
    <source>
        <strain evidence="17">QDHG01</strain>
    </source>
</reference>
<evidence type="ECO:0000313" key="17">
    <source>
        <dbReference type="EMBL" id="TNV81609.1"/>
    </source>
</evidence>
<dbReference type="Gene3D" id="3.30.40.10">
    <property type="entry name" value="Zinc/RING finger domain, C3HC4 (zinc finger)"/>
    <property type="match status" value="1"/>
</dbReference>
<evidence type="ECO:0000256" key="11">
    <source>
        <dbReference type="ARBA" id="ARBA00022833"/>
    </source>
</evidence>
<evidence type="ECO:0000259" key="16">
    <source>
        <dbReference type="PROSITE" id="PS50089"/>
    </source>
</evidence>
<dbReference type="InterPro" id="IPR001841">
    <property type="entry name" value="Znf_RING"/>
</dbReference>
<keyword evidence="18" id="KW-1185">Reference proteome</keyword>
<comment type="catalytic activity">
    <reaction evidence="1">
        <text>S-ubiquitinyl-[E2 ubiquitin-conjugating enzyme]-L-cysteine + [acceptor protein]-L-lysine = [E2 ubiquitin-conjugating enzyme]-L-cysteine + N(6)-ubiquitinyl-[acceptor protein]-L-lysine.</text>
        <dbReference type="EC" id="2.3.2.27"/>
    </reaction>
</comment>
<dbReference type="SUPFAM" id="SSF57850">
    <property type="entry name" value="RING/U-box"/>
    <property type="match status" value="1"/>
</dbReference>
<evidence type="ECO:0000256" key="3">
    <source>
        <dbReference type="ARBA" id="ARBA00004906"/>
    </source>
</evidence>
<keyword evidence="11" id="KW-0862">Zinc</keyword>
<feature type="domain" description="RING-type" evidence="16">
    <location>
        <begin position="185"/>
        <end position="246"/>
    </location>
</feature>
<evidence type="ECO:0000256" key="10">
    <source>
        <dbReference type="ARBA" id="ARBA00022786"/>
    </source>
</evidence>
<keyword evidence="13 15" id="KW-0472">Membrane</keyword>
<evidence type="ECO:0000256" key="7">
    <source>
        <dbReference type="ARBA" id="ARBA00022723"/>
    </source>
</evidence>
<protein>
    <recommendedName>
        <fullName evidence="4">RING-type E3 ubiquitin transferase</fullName>
        <ecNumber evidence="4">2.3.2.27</ecNumber>
    </recommendedName>
</protein>
<dbReference type="EMBL" id="RRYP01005946">
    <property type="protein sequence ID" value="TNV81609.1"/>
    <property type="molecule type" value="Genomic_DNA"/>
</dbReference>
<evidence type="ECO:0000256" key="8">
    <source>
        <dbReference type="ARBA" id="ARBA00022729"/>
    </source>
</evidence>
<evidence type="ECO:0000313" key="18">
    <source>
        <dbReference type="Proteomes" id="UP000785679"/>
    </source>
</evidence>
<keyword evidence="12 15" id="KW-1133">Transmembrane helix</keyword>
<proteinExistence type="predicted"/>
<comment type="pathway">
    <text evidence="3">Protein modification; protein ubiquitination.</text>
</comment>
<keyword evidence="7" id="KW-0479">Metal-binding</keyword>
<feature type="transmembrane region" description="Helical" evidence="15">
    <location>
        <begin position="87"/>
        <end position="105"/>
    </location>
</feature>